<keyword evidence="3" id="KW-1185">Reference proteome</keyword>
<comment type="caution">
    <text evidence="2">The sequence shown here is derived from an EMBL/GenBank/DDBJ whole genome shotgun (WGS) entry which is preliminary data.</text>
</comment>
<proteinExistence type="predicted"/>
<accession>A0A085WQN8</accession>
<dbReference type="Proteomes" id="UP000028725">
    <property type="component" value="Unassembled WGS sequence"/>
</dbReference>
<dbReference type="AlphaFoldDB" id="A0A085WQN8"/>
<protein>
    <submittedName>
        <fullName evidence="2">Uncharacterized protein</fullName>
    </submittedName>
</protein>
<keyword evidence="1" id="KW-0175">Coiled coil</keyword>
<dbReference type="EMBL" id="JMCB01000003">
    <property type="protein sequence ID" value="KFE70001.1"/>
    <property type="molecule type" value="Genomic_DNA"/>
</dbReference>
<dbReference type="RefSeq" id="WP_157231862.1">
    <property type="nucleotide sequence ID" value="NZ_JMCB01000003.1"/>
</dbReference>
<evidence type="ECO:0000313" key="3">
    <source>
        <dbReference type="Proteomes" id="UP000028725"/>
    </source>
</evidence>
<reference evidence="2 3" key="1">
    <citation type="submission" date="2014-04" db="EMBL/GenBank/DDBJ databases">
        <title>Genome assembly of Hyalangium minutum DSM 14724.</title>
        <authorList>
            <person name="Sharma G."/>
            <person name="Subramanian S."/>
        </authorList>
    </citation>
    <scope>NUCLEOTIDE SEQUENCE [LARGE SCALE GENOMIC DNA]</scope>
    <source>
        <strain evidence="2 3">DSM 14724</strain>
    </source>
</reference>
<organism evidence="2 3">
    <name type="scientific">Hyalangium minutum</name>
    <dbReference type="NCBI Taxonomy" id="394096"/>
    <lineage>
        <taxon>Bacteria</taxon>
        <taxon>Pseudomonadati</taxon>
        <taxon>Myxococcota</taxon>
        <taxon>Myxococcia</taxon>
        <taxon>Myxococcales</taxon>
        <taxon>Cystobacterineae</taxon>
        <taxon>Archangiaceae</taxon>
        <taxon>Hyalangium</taxon>
    </lineage>
</organism>
<feature type="coiled-coil region" evidence="1">
    <location>
        <begin position="34"/>
        <end position="82"/>
    </location>
</feature>
<gene>
    <name evidence="2" type="ORF">DB31_5043</name>
</gene>
<evidence type="ECO:0000313" key="2">
    <source>
        <dbReference type="EMBL" id="KFE70001.1"/>
    </source>
</evidence>
<name>A0A085WQN8_9BACT</name>
<dbReference type="STRING" id="394096.DB31_5043"/>
<evidence type="ECO:0000256" key="1">
    <source>
        <dbReference type="SAM" id="Coils"/>
    </source>
</evidence>
<sequence>MRVLLANHHLQYRAGSELYCLELATALQRVGHWEAEEQARRAEHERLLAQLQHQRSELEARARALEAELGAKVGEAANLQAELASEQLFRQQREQELEAIHTSMAWKGVNLLRALKDRTLFVPHTRSRWIYDRVLQRLKAQ</sequence>
<dbReference type="OrthoDB" id="9814612at2"/>